<reference evidence="3 4" key="1">
    <citation type="submission" date="2020-07" db="EMBL/GenBank/DDBJ databases">
        <authorList>
            <person name="Li M."/>
        </authorList>
    </citation>
    <scope>NUCLEOTIDE SEQUENCE [LARGE SCALE GENOMIC DNA]</scope>
    <source>
        <strain evidence="3 4">DSM 23284</strain>
    </source>
</reference>
<dbReference type="GO" id="GO:0016616">
    <property type="term" value="F:oxidoreductase activity, acting on the CH-OH group of donors, NAD or NADP as acceptor"/>
    <property type="evidence" value="ECO:0007669"/>
    <property type="project" value="TreeGrafter"/>
</dbReference>
<evidence type="ECO:0000256" key="2">
    <source>
        <dbReference type="ARBA" id="ARBA00023002"/>
    </source>
</evidence>
<accession>A0A838XP23</accession>
<dbReference type="CDD" id="cd05233">
    <property type="entry name" value="SDR_c"/>
    <property type="match status" value="1"/>
</dbReference>
<comment type="similarity">
    <text evidence="1">Belongs to the short-chain dehydrogenases/reductases (SDR) family.</text>
</comment>
<keyword evidence="2" id="KW-0560">Oxidoreductase</keyword>
<dbReference type="PANTHER" id="PTHR42760">
    <property type="entry name" value="SHORT-CHAIN DEHYDROGENASES/REDUCTASES FAMILY MEMBER"/>
    <property type="match status" value="1"/>
</dbReference>
<organism evidence="3 4">
    <name type="scientific">Stappia taiwanensis</name>
    <dbReference type="NCBI Taxonomy" id="992267"/>
    <lineage>
        <taxon>Bacteria</taxon>
        <taxon>Pseudomonadati</taxon>
        <taxon>Pseudomonadota</taxon>
        <taxon>Alphaproteobacteria</taxon>
        <taxon>Hyphomicrobiales</taxon>
        <taxon>Stappiaceae</taxon>
        <taxon>Stappia</taxon>
    </lineage>
</organism>
<proteinExistence type="inferred from homology"/>
<evidence type="ECO:0000313" key="4">
    <source>
        <dbReference type="Proteomes" id="UP000559404"/>
    </source>
</evidence>
<dbReference type="Gene3D" id="3.40.50.720">
    <property type="entry name" value="NAD(P)-binding Rossmann-like Domain"/>
    <property type="match status" value="1"/>
</dbReference>
<dbReference type="PANTHER" id="PTHR42760:SF133">
    <property type="entry name" value="3-OXOACYL-[ACYL-CARRIER-PROTEIN] REDUCTASE"/>
    <property type="match status" value="1"/>
</dbReference>
<dbReference type="PROSITE" id="PS00061">
    <property type="entry name" value="ADH_SHORT"/>
    <property type="match status" value="1"/>
</dbReference>
<dbReference type="AlphaFoldDB" id="A0A838XP23"/>
<dbReference type="PRINTS" id="PR00081">
    <property type="entry name" value="GDHRDH"/>
</dbReference>
<reference evidence="3 4" key="2">
    <citation type="submission" date="2020-08" db="EMBL/GenBank/DDBJ databases">
        <title>Stappia taiwanensis sp. nov., isolated from a coastal thermal spring.</title>
        <authorList>
            <person name="Kampfer P."/>
        </authorList>
    </citation>
    <scope>NUCLEOTIDE SEQUENCE [LARGE SCALE GENOMIC DNA]</scope>
    <source>
        <strain evidence="3 4">DSM 23284</strain>
    </source>
</reference>
<dbReference type="Pfam" id="PF13561">
    <property type="entry name" value="adh_short_C2"/>
    <property type="match status" value="1"/>
</dbReference>
<evidence type="ECO:0000256" key="1">
    <source>
        <dbReference type="ARBA" id="ARBA00006484"/>
    </source>
</evidence>
<dbReference type="RefSeq" id="WP_181758523.1">
    <property type="nucleotide sequence ID" value="NZ_BMCR01000001.1"/>
</dbReference>
<gene>
    <name evidence="3" type="ORF">H1W37_01675</name>
</gene>
<protein>
    <submittedName>
        <fullName evidence="3">SDR family oxidoreductase</fullName>
    </submittedName>
</protein>
<keyword evidence="4" id="KW-1185">Reference proteome</keyword>
<dbReference type="Proteomes" id="UP000559404">
    <property type="component" value="Unassembled WGS sequence"/>
</dbReference>
<comment type="caution">
    <text evidence="3">The sequence shown here is derived from an EMBL/GenBank/DDBJ whole genome shotgun (WGS) entry which is preliminary data.</text>
</comment>
<name>A0A838XP23_9HYPH</name>
<dbReference type="PRINTS" id="PR00080">
    <property type="entry name" value="SDRFAMILY"/>
</dbReference>
<dbReference type="InterPro" id="IPR020904">
    <property type="entry name" value="Sc_DH/Rdtase_CS"/>
</dbReference>
<sequence>MQISAQTRVLVTGGSSGIGLATVEAYLAAGARVAINHLPGDENVPALIARLTEEHGQGRVLSAPGDVSVRTDAETMVKTAIADLGGLDVLVNNAGTSGTLEPIPLSDLDRLDDAFWDKILNTNLMGPFWCARAAAPHLRDGGAIVNTASIAGLGGGASSMAYAASKAALVNMTINLAKGLGPKVRVNAVAPGLTRTPWTETWPESRTESSLAATTLKRWVEASDVAEAIVFLSCNEAMTGQTITLDCGRF</sequence>
<dbReference type="FunFam" id="3.40.50.720:FF:000084">
    <property type="entry name" value="Short-chain dehydrogenase reductase"/>
    <property type="match status" value="1"/>
</dbReference>
<dbReference type="InterPro" id="IPR036291">
    <property type="entry name" value="NAD(P)-bd_dom_sf"/>
</dbReference>
<dbReference type="EMBL" id="JACEON010000001">
    <property type="protein sequence ID" value="MBA4610346.1"/>
    <property type="molecule type" value="Genomic_DNA"/>
</dbReference>
<dbReference type="InterPro" id="IPR002347">
    <property type="entry name" value="SDR_fam"/>
</dbReference>
<evidence type="ECO:0000313" key="3">
    <source>
        <dbReference type="EMBL" id="MBA4610346.1"/>
    </source>
</evidence>
<dbReference type="SUPFAM" id="SSF51735">
    <property type="entry name" value="NAD(P)-binding Rossmann-fold domains"/>
    <property type="match status" value="1"/>
</dbReference>